<keyword evidence="2" id="KW-1185">Reference proteome</keyword>
<gene>
    <name evidence="1" type="ORF">GGR23_003209</name>
</gene>
<evidence type="ECO:0000313" key="2">
    <source>
        <dbReference type="Proteomes" id="UP000528286"/>
    </source>
</evidence>
<dbReference type="EMBL" id="JACIEZ010000007">
    <property type="protein sequence ID" value="MBB4065996.1"/>
    <property type="molecule type" value="Genomic_DNA"/>
</dbReference>
<accession>A0A7W6J723</accession>
<dbReference type="Proteomes" id="UP000528286">
    <property type="component" value="Unassembled WGS sequence"/>
</dbReference>
<organism evidence="1 2">
    <name type="scientific">Gellertiella hungarica</name>
    <dbReference type="NCBI Taxonomy" id="1572859"/>
    <lineage>
        <taxon>Bacteria</taxon>
        <taxon>Pseudomonadati</taxon>
        <taxon>Pseudomonadota</taxon>
        <taxon>Alphaproteobacteria</taxon>
        <taxon>Hyphomicrobiales</taxon>
        <taxon>Rhizobiaceae</taxon>
        <taxon>Gellertiella</taxon>
    </lineage>
</organism>
<name>A0A7W6J723_9HYPH</name>
<dbReference type="Gene3D" id="1.10.1780.10">
    <property type="entry name" value="Clp, N-terminal domain"/>
    <property type="match status" value="1"/>
</dbReference>
<reference evidence="1 2" key="1">
    <citation type="submission" date="2020-08" db="EMBL/GenBank/DDBJ databases">
        <title>Genomic Encyclopedia of Type Strains, Phase IV (KMG-IV): sequencing the most valuable type-strain genomes for metagenomic binning, comparative biology and taxonomic classification.</title>
        <authorList>
            <person name="Goeker M."/>
        </authorList>
    </citation>
    <scope>NUCLEOTIDE SEQUENCE [LARGE SCALE GENOMIC DNA]</scope>
    <source>
        <strain evidence="1 2">DSM 29853</strain>
    </source>
</reference>
<dbReference type="AlphaFoldDB" id="A0A7W6J723"/>
<dbReference type="SUPFAM" id="SSF81923">
    <property type="entry name" value="Double Clp-N motif"/>
    <property type="match status" value="1"/>
</dbReference>
<protein>
    <recommendedName>
        <fullName evidence="3">Clp R domain-containing protein</fullName>
    </recommendedName>
</protein>
<evidence type="ECO:0008006" key="3">
    <source>
        <dbReference type="Google" id="ProtNLM"/>
    </source>
</evidence>
<proteinExistence type="predicted"/>
<sequence length="172" mass="17863">MLKGLKNAASTLKALKILCETALVEAEAEGLAEVGAEHFLLAAFELPDGTARNSFRSFAVDREGLRAAIQRHYAEALAAAGALPGAMPPPLPITKSASPWATLPSSASGRAVLERLSLKGPTGEPLCGADVILAALAARRGVVPRLLAGLGIPREALELAARTERDAWHASL</sequence>
<comment type="caution">
    <text evidence="1">The sequence shown here is derived from an EMBL/GenBank/DDBJ whole genome shotgun (WGS) entry which is preliminary data.</text>
</comment>
<dbReference type="RefSeq" id="WP_183367288.1">
    <property type="nucleotide sequence ID" value="NZ_JACIEZ010000007.1"/>
</dbReference>
<evidence type="ECO:0000313" key="1">
    <source>
        <dbReference type="EMBL" id="MBB4065996.1"/>
    </source>
</evidence>
<dbReference type="InterPro" id="IPR036628">
    <property type="entry name" value="Clp_N_dom_sf"/>
</dbReference>